<keyword evidence="2" id="KW-1185">Reference proteome</keyword>
<name>A0A1B9AYS3_9BACI</name>
<dbReference type="InterPro" id="IPR024496">
    <property type="entry name" value="Spore_germ_GerPE"/>
</dbReference>
<dbReference type="AlphaFoldDB" id="A0A1B9AYS3"/>
<dbReference type="Pfam" id="PF10970">
    <property type="entry name" value="GerPE"/>
    <property type="match status" value="1"/>
</dbReference>
<dbReference type="Proteomes" id="UP000092578">
    <property type="component" value="Unassembled WGS sequence"/>
</dbReference>
<proteinExistence type="predicted"/>
<organism evidence="1 2">
    <name type="scientific">Pseudobacillus wudalianchiensis</name>
    <dbReference type="NCBI Taxonomy" id="1743143"/>
    <lineage>
        <taxon>Bacteria</taxon>
        <taxon>Bacillati</taxon>
        <taxon>Bacillota</taxon>
        <taxon>Bacilli</taxon>
        <taxon>Bacillales</taxon>
        <taxon>Bacillaceae</taxon>
        <taxon>Pseudobacillus</taxon>
    </lineage>
</organism>
<sequence length="122" mass="13636">MFKRTSIVQDTRVVTVADSSVFEIGDSATMTLRNNVLAVQRQAEIFFGNEGNLNDYPIFSRPRLIPLIDENLTVTRYNLSPFIRVNHISIVGVASSSVLHIGSTGIIDAESRIKHIRQLLHT</sequence>
<dbReference type="EMBL" id="MAYT01000012">
    <property type="protein sequence ID" value="OCA89039.1"/>
    <property type="molecule type" value="Genomic_DNA"/>
</dbReference>
<gene>
    <name evidence="1" type="ORF">A8F95_06405</name>
</gene>
<evidence type="ECO:0000313" key="1">
    <source>
        <dbReference type="EMBL" id="OCA89039.1"/>
    </source>
</evidence>
<dbReference type="RefSeq" id="WP_065410351.1">
    <property type="nucleotide sequence ID" value="NZ_MAYT01000012.1"/>
</dbReference>
<comment type="caution">
    <text evidence="1">The sequence shown here is derived from an EMBL/GenBank/DDBJ whole genome shotgun (WGS) entry which is preliminary data.</text>
</comment>
<accession>A0A1B9AYS3</accession>
<reference evidence="2" key="1">
    <citation type="submission" date="2016-05" db="EMBL/GenBank/DDBJ databases">
        <authorList>
            <person name="Liu B."/>
            <person name="Wang J."/>
            <person name="Zhu Y."/>
            <person name="Liu G."/>
            <person name="Chen Q."/>
            <person name="Chen Z."/>
            <person name="Lan J."/>
            <person name="Che J."/>
            <person name="Ge C."/>
            <person name="Shi H."/>
            <person name="Pan Z."/>
            <person name="Liu X."/>
        </authorList>
    </citation>
    <scope>NUCLEOTIDE SEQUENCE [LARGE SCALE GENOMIC DNA]</scope>
    <source>
        <strain evidence="2">FJAT-27215</strain>
    </source>
</reference>
<protein>
    <submittedName>
        <fullName evidence="1">Uncharacterized protein</fullName>
    </submittedName>
</protein>
<evidence type="ECO:0000313" key="2">
    <source>
        <dbReference type="Proteomes" id="UP000092578"/>
    </source>
</evidence>